<proteinExistence type="predicted"/>
<dbReference type="Pfam" id="PF13924">
    <property type="entry name" value="Lipocalin_5"/>
    <property type="match status" value="1"/>
</dbReference>
<keyword evidence="3" id="KW-1185">Reference proteome</keyword>
<organism evidence="2 3">
    <name type="scientific">Cadophora malorum</name>
    <dbReference type="NCBI Taxonomy" id="108018"/>
    <lineage>
        <taxon>Eukaryota</taxon>
        <taxon>Fungi</taxon>
        <taxon>Dikarya</taxon>
        <taxon>Ascomycota</taxon>
        <taxon>Pezizomycotina</taxon>
        <taxon>Leotiomycetes</taxon>
        <taxon>Helotiales</taxon>
        <taxon>Ploettnerulaceae</taxon>
        <taxon>Cadophora</taxon>
    </lineage>
</organism>
<dbReference type="OrthoDB" id="3904217at2759"/>
<dbReference type="InterPro" id="IPR024311">
    <property type="entry name" value="Lipocalin-like"/>
</dbReference>
<dbReference type="AlphaFoldDB" id="A0A8H7TD84"/>
<evidence type="ECO:0000313" key="2">
    <source>
        <dbReference type="EMBL" id="KAG4419419.1"/>
    </source>
</evidence>
<feature type="domain" description="Lipocalin-like" evidence="1">
    <location>
        <begin position="12"/>
        <end position="156"/>
    </location>
</feature>
<sequence>MQPNQILAVLAGTYSLLNTSAWLNEVPVPDAVYGSAPVGILTYSKSGYMSATITSTDIEDRPANLTFPFRDGQTDADWALVGRHSIGYAGPLQISTAIPATRTHGQVIHGPLTVANVPSMAGASHIRNYTLFDNGKTLLIASQRDASNRGELWWKRLD</sequence>
<dbReference type="EMBL" id="JAFJYH010000106">
    <property type="protein sequence ID" value="KAG4419419.1"/>
    <property type="molecule type" value="Genomic_DNA"/>
</dbReference>
<evidence type="ECO:0000313" key="3">
    <source>
        <dbReference type="Proteomes" id="UP000664132"/>
    </source>
</evidence>
<reference evidence="2" key="1">
    <citation type="submission" date="2021-02" db="EMBL/GenBank/DDBJ databases">
        <title>Genome sequence Cadophora malorum strain M34.</title>
        <authorList>
            <person name="Stefanovic E."/>
            <person name="Vu D."/>
            <person name="Scully C."/>
            <person name="Dijksterhuis J."/>
            <person name="Roader J."/>
            <person name="Houbraken J."/>
        </authorList>
    </citation>
    <scope>NUCLEOTIDE SEQUENCE</scope>
    <source>
        <strain evidence="2">M34</strain>
    </source>
</reference>
<accession>A0A8H7TD84</accession>
<protein>
    <recommendedName>
        <fullName evidence="1">Lipocalin-like domain-containing protein</fullName>
    </recommendedName>
</protein>
<dbReference type="Proteomes" id="UP000664132">
    <property type="component" value="Unassembled WGS sequence"/>
</dbReference>
<gene>
    <name evidence="2" type="ORF">IFR04_007470</name>
</gene>
<name>A0A8H7TD84_9HELO</name>
<comment type="caution">
    <text evidence="2">The sequence shown here is derived from an EMBL/GenBank/DDBJ whole genome shotgun (WGS) entry which is preliminary data.</text>
</comment>
<evidence type="ECO:0000259" key="1">
    <source>
        <dbReference type="Pfam" id="PF13924"/>
    </source>
</evidence>